<name>A0A6A6GQ50_9PEZI</name>
<dbReference type="SMART" id="SM00220">
    <property type="entry name" value="S_TKc"/>
    <property type="match status" value="1"/>
</dbReference>
<dbReference type="OrthoDB" id="4062651at2759"/>
<feature type="domain" description="Protein kinase" evidence="5">
    <location>
        <begin position="201"/>
        <end position="487"/>
    </location>
</feature>
<dbReference type="GO" id="GO:0004674">
    <property type="term" value="F:protein serine/threonine kinase activity"/>
    <property type="evidence" value="ECO:0007669"/>
    <property type="project" value="TreeGrafter"/>
</dbReference>
<evidence type="ECO:0000256" key="1">
    <source>
        <dbReference type="ARBA" id="ARBA00022679"/>
    </source>
</evidence>
<keyword evidence="7" id="KW-1185">Reference proteome</keyword>
<organism evidence="6 7">
    <name type="scientific">Elsinoe ampelina</name>
    <dbReference type="NCBI Taxonomy" id="302913"/>
    <lineage>
        <taxon>Eukaryota</taxon>
        <taxon>Fungi</taxon>
        <taxon>Dikarya</taxon>
        <taxon>Ascomycota</taxon>
        <taxon>Pezizomycotina</taxon>
        <taxon>Dothideomycetes</taxon>
        <taxon>Dothideomycetidae</taxon>
        <taxon>Myriangiales</taxon>
        <taxon>Elsinoaceae</taxon>
        <taxon>Elsinoe</taxon>
    </lineage>
</organism>
<dbReference type="InterPro" id="IPR050660">
    <property type="entry name" value="NEK_Ser/Thr_kinase"/>
</dbReference>
<evidence type="ECO:0000256" key="3">
    <source>
        <dbReference type="ARBA" id="ARBA00022777"/>
    </source>
</evidence>
<protein>
    <submittedName>
        <fullName evidence="6">Kinase-like domain-containing protein</fullName>
    </submittedName>
</protein>
<dbReference type="CDD" id="cd00180">
    <property type="entry name" value="PKc"/>
    <property type="match status" value="1"/>
</dbReference>
<evidence type="ECO:0000259" key="5">
    <source>
        <dbReference type="PROSITE" id="PS50011"/>
    </source>
</evidence>
<dbReference type="Proteomes" id="UP000799538">
    <property type="component" value="Unassembled WGS sequence"/>
</dbReference>
<dbReference type="PANTHER" id="PTHR43671:SF92">
    <property type="entry name" value="SERINE_THREONINE-PROTEIN KINASE NEK10"/>
    <property type="match status" value="1"/>
</dbReference>
<keyword evidence="4" id="KW-0067">ATP-binding</keyword>
<dbReference type="InterPro" id="IPR008271">
    <property type="entry name" value="Ser/Thr_kinase_AS"/>
</dbReference>
<gene>
    <name evidence="6" type="ORF">BDZ85DRAFT_4341</name>
</gene>
<dbReference type="Pfam" id="PF00069">
    <property type="entry name" value="Pkinase"/>
    <property type="match status" value="1"/>
</dbReference>
<dbReference type="GO" id="GO:0005524">
    <property type="term" value="F:ATP binding"/>
    <property type="evidence" value="ECO:0007669"/>
    <property type="project" value="UniProtKB-KW"/>
</dbReference>
<evidence type="ECO:0000313" key="6">
    <source>
        <dbReference type="EMBL" id="KAF2227503.1"/>
    </source>
</evidence>
<dbReference type="Gene3D" id="3.30.200.20">
    <property type="entry name" value="Phosphorylase Kinase, domain 1"/>
    <property type="match status" value="1"/>
</dbReference>
<evidence type="ECO:0000256" key="2">
    <source>
        <dbReference type="ARBA" id="ARBA00022741"/>
    </source>
</evidence>
<dbReference type="PROSITE" id="PS00108">
    <property type="entry name" value="PROTEIN_KINASE_ST"/>
    <property type="match status" value="1"/>
</dbReference>
<dbReference type="EMBL" id="ML992501">
    <property type="protein sequence ID" value="KAF2227503.1"/>
    <property type="molecule type" value="Genomic_DNA"/>
</dbReference>
<keyword evidence="3 6" id="KW-0418">Kinase</keyword>
<accession>A0A6A6GQ50</accession>
<proteinExistence type="predicted"/>
<evidence type="ECO:0000313" key="7">
    <source>
        <dbReference type="Proteomes" id="UP000799538"/>
    </source>
</evidence>
<dbReference type="InterPro" id="IPR000719">
    <property type="entry name" value="Prot_kinase_dom"/>
</dbReference>
<dbReference type="Gene3D" id="1.10.510.10">
    <property type="entry name" value="Transferase(Phosphotransferase) domain 1"/>
    <property type="match status" value="1"/>
</dbReference>
<dbReference type="AlphaFoldDB" id="A0A6A6GQ50"/>
<reference evidence="7" key="1">
    <citation type="journal article" date="2020" name="Stud. Mycol.">
        <title>101 Dothideomycetes genomes: A test case for predicting lifestyles and emergence of pathogens.</title>
        <authorList>
            <person name="Haridas S."/>
            <person name="Albert R."/>
            <person name="Binder M."/>
            <person name="Bloem J."/>
            <person name="LaButti K."/>
            <person name="Salamov A."/>
            <person name="Andreopoulos B."/>
            <person name="Baker S."/>
            <person name="Barry K."/>
            <person name="Bills G."/>
            <person name="Bluhm B."/>
            <person name="Cannon C."/>
            <person name="Castanera R."/>
            <person name="Culley D."/>
            <person name="Daum C."/>
            <person name="Ezra D."/>
            <person name="Gonzalez J."/>
            <person name="Henrissat B."/>
            <person name="Kuo A."/>
            <person name="Liang C."/>
            <person name="Lipzen A."/>
            <person name="Lutzoni F."/>
            <person name="Magnuson J."/>
            <person name="Mondo S."/>
            <person name="Nolan M."/>
            <person name="Ohm R."/>
            <person name="Pangilinan J."/>
            <person name="Park H.-J."/>
            <person name="Ramirez L."/>
            <person name="Alfaro M."/>
            <person name="Sun H."/>
            <person name="Tritt A."/>
            <person name="Yoshinaga Y."/>
            <person name="Zwiers L.-H."/>
            <person name="Turgeon B."/>
            <person name="Goodwin S."/>
            <person name="Spatafora J."/>
            <person name="Crous P."/>
            <person name="Grigoriev I."/>
        </authorList>
    </citation>
    <scope>NUCLEOTIDE SEQUENCE [LARGE SCALE GENOMIC DNA]</scope>
    <source>
        <strain evidence="7">CECT 20119</strain>
    </source>
</reference>
<keyword evidence="2" id="KW-0547">Nucleotide-binding</keyword>
<dbReference type="PANTHER" id="PTHR43671">
    <property type="entry name" value="SERINE/THREONINE-PROTEIN KINASE NEK"/>
    <property type="match status" value="1"/>
</dbReference>
<dbReference type="InterPro" id="IPR011009">
    <property type="entry name" value="Kinase-like_dom_sf"/>
</dbReference>
<sequence>MAQQELEVLYFAADPSCPASQRALELPCNQQYIRYRQFHLSGVPAEGSEAPWHRCFCLSIPKAYFDRSQVWVGRLGSLPDVGGIHLPEPDGSLATSVLFAFSYRPHQPLPGPNLFALNCTEGSVLRIHDPMNSEDEAKNQMTFLQQGTAWYLKSVRTIRLGSYSFLTHMPINNLEATTSVVTELQKIAEPLVEYDGQYLWKRLDILLGKGACGEVWLKRDMLTGTLKAVKQMKFLKSQVVELRNARAEMYRAKALNHDNIVKTFFGDEHDDTAAGQPAVRIEIVMDPYPISLQAMIEVGLAKTHVRHIGLDISEGLKYLQARHIFHCDLKPDNVLVRFPIFNEKILTMDPHRRLQYLDFNQKFSFCISDFGFSRQSEEYCQSYLGTPIYMAPEIRAINARRNVKIDYTNAVDVYSFGMIIFAVVDYMRWMKLLRQDGYESHQSVQRWAATRHHKNYVWALVSAMITVRAAHRPSIQAIRDAFFHEHFETSQAPEFEMASILEESTPPSTVIPALTAPKIERPPPALSGGRQNAPGVTERPALLLTNTKRDGVAGVVPRPKVDFTNEMERMTTNKHLRADNIFARAERAHDILDRTSKPTAHKKLPKQHAIPGSSRTVDVTERHVTHKVNKGGVTKKSGSSGHRSLRMQTATAERLHETLLESIEEQTSESPSKKVLAFLMAVPVVLLGALGLAGTAPEACIEDDDGLGRFNNSLGVKIPGAYCSSKRGL</sequence>
<dbReference type="PROSITE" id="PS50011">
    <property type="entry name" value="PROTEIN_KINASE_DOM"/>
    <property type="match status" value="1"/>
</dbReference>
<keyword evidence="1" id="KW-0808">Transferase</keyword>
<dbReference type="SUPFAM" id="SSF56112">
    <property type="entry name" value="Protein kinase-like (PK-like)"/>
    <property type="match status" value="1"/>
</dbReference>
<evidence type="ECO:0000256" key="4">
    <source>
        <dbReference type="ARBA" id="ARBA00022840"/>
    </source>
</evidence>